<reference evidence="2 3" key="1">
    <citation type="submission" date="2015-09" db="EMBL/GenBank/DDBJ databases">
        <title>Atta colombica WGS genome.</title>
        <authorList>
            <person name="Nygaard S."/>
            <person name="Hu H."/>
            <person name="Boomsma J."/>
            <person name="Zhang G."/>
        </authorList>
    </citation>
    <scope>NUCLEOTIDE SEQUENCE [LARGE SCALE GENOMIC DNA]</scope>
    <source>
        <strain evidence="2">Treedump-2</strain>
        <tissue evidence="2">Whole body</tissue>
    </source>
</reference>
<feature type="non-terminal residue" evidence="2">
    <location>
        <position position="1"/>
    </location>
</feature>
<dbReference type="Proteomes" id="UP000078540">
    <property type="component" value="Unassembled WGS sequence"/>
</dbReference>
<protein>
    <submittedName>
        <fullName evidence="2">Uncharacterized protein</fullName>
    </submittedName>
</protein>
<proteinExistence type="predicted"/>
<organism evidence="2 3">
    <name type="scientific">Atta colombica</name>
    <dbReference type="NCBI Taxonomy" id="520822"/>
    <lineage>
        <taxon>Eukaryota</taxon>
        <taxon>Metazoa</taxon>
        <taxon>Ecdysozoa</taxon>
        <taxon>Arthropoda</taxon>
        <taxon>Hexapoda</taxon>
        <taxon>Insecta</taxon>
        <taxon>Pterygota</taxon>
        <taxon>Neoptera</taxon>
        <taxon>Endopterygota</taxon>
        <taxon>Hymenoptera</taxon>
        <taxon>Apocrita</taxon>
        <taxon>Aculeata</taxon>
        <taxon>Formicoidea</taxon>
        <taxon>Formicidae</taxon>
        <taxon>Myrmicinae</taxon>
        <taxon>Atta</taxon>
    </lineage>
</organism>
<evidence type="ECO:0000256" key="1">
    <source>
        <dbReference type="SAM" id="Phobius"/>
    </source>
</evidence>
<dbReference type="EMBL" id="KQ976473">
    <property type="protein sequence ID" value="KYM83964.1"/>
    <property type="molecule type" value="Genomic_DNA"/>
</dbReference>
<keyword evidence="1" id="KW-0812">Transmembrane</keyword>
<name>A0A151I3Z0_9HYME</name>
<evidence type="ECO:0000313" key="3">
    <source>
        <dbReference type="Proteomes" id="UP000078540"/>
    </source>
</evidence>
<keyword evidence="1" id="KW-0472">Membrane</keyword>
<keyword evidence="3" id="KW-1185">Reference proteome</keyword>
<accession>A0A151I3Z0</accession>
<dbReference type="AlphaFoldDB" id="A0A151I3Z0"/>
<feature type="transmembrane region" description="Helical" evidence="1">
    <location>
        <begin position="76"/>
        <end position="93"/>
    </location>
</feature>
<keyword evidence="1" id="KW-1133">Transmembrane helix</keyword>
<sequence length="144" mass="17334">LKELKMCLHELSLVDDTIEAIGVPKKYQRLHKWIIRIIIGWIAYIFYQLAAEAYLIFLANYIINPIKLFANHYPDFVHILSALIWGIILEYTSSKFYQINDHLYVLCFDFFENNADYRRQNRSVLVCQRTIKTEDHKQYIWIIM</sequence>
<feature type="transmembrane region" description="Helical" evidence="1">
    <location>
        <begin position="33"/>
        <end position="56"/>
    </location>
</feature>
<gene>
    <name evidence="2" type="ORF">ALC53_05632</name>
</gene>
<evidence type="ECO:0000313" key="2">
    <source>
        <dbReference type="EMBL" id="KYM83964.1"/>
    </source>
</evidence>